<dbReference type="Proteomes" id="UP000236751">
    <property type="component" value="Unassembled WGS sequence"/>
</dbReference>
<geneLocation type="plasmid" evidence="1">
    <name>1</name>
</geneLocation>
<reference evidence="1" key="1">
    <citation type="submission" date="2005-08" db="EMBL/GenBank/DDBJ databases">
        <title>Complete sequence of Plasmid 1 of Nitrosospira multiformis ATCC 25196.</title>
        <authorList>
            <consortium name="US DOE Joint Genome Institute"/>
            <person name="Copeland A."/>
            <person name="Lucas S."/>
            <person name="Lapidus A."/>
            <person name="Barry K."/>
            <person name="Detter J.C."/>
            <person name="Glavina T."/>
            <person name="Hammon N."/>
            <person name="Israni S."/>
            <person name="Pitluck S."/>
            <person name="Chain P."/>
            <person name="Malfatti S."/>
            <person name="Shin M."/>
            <person name="Vergez L."/>
            <person name="Schmutz J."/>
            <person name="Larimer F."/>
            <person name="Land M."/>
            <person name="Hauser L."/>
            <person name="Kyrpides N."/>
            <person name="Lykidis A."/>
            <person name="Richardson P."/>
        </authorList>
    </citation>
    <scope>NUCLEOTIDE SEQUENCE</scope>
    <source>
        <strain evidence="1">ATCC 25196</strain>
        <plasmid evidence="1">1</plasmid>
    </source>
</reference>
<dbReference type="EMBL" id="CP000104">
    <property type="protein sequence ID" value="ABB76082.1"/>
    <property type="molecule type" value="Genomic_DNA"/>
</dbReference>
<dbReference type="KEGG" id="nmu:Nmul_B2811"/>
<gene>
    <name evidence="1" type="ordered locus">Nmul_B2811</name>
    <name evidence="2" type="ORF">SAMN05216403_1374</name>
</gene>
<dbReference type="OrthoDB" id="8547894at2"/>
<evidence type="ECO:0008006" key="5">
    <source>
        <dbReference type="Google" id="ProtNLM"/>
    </source>
</evidence>
<keyword evidence="1" id="KW-0614">Plasmid</keyword>
<evidence type="ECO:0000313" key="2">
    <source>
        <dbReference type="EMBL" id="SEG15224.1"/>
    </source>
</evidence>
<proteinExistence type="predicted"/>
<evidence type="ECO:0000313" key="3">
    <source>
        <dbReference type="Proteomes" id="UP000002718"/>
    </source>
</evidence>
<name>Q2Y589_NITMU</name>
<sequence length="117" mass="13685">MGKERAGLDLGEDLDLTVFTPKTHTRHDSEEEKYAIKQSAEQSGFISREPRIRRRKPVSPYKIQLNLKVRDGIKELFQDLGERLHVHDKTVFERALLALLEKEGQSDLLQRYREIVK</sequence>
<dbReference type="HOGENOM" id="CLU_2082319_0_0_4"/>
<reference evidence="3" key="2">
    <citation type="submission" date="2005-08" db="EMBL/GenBank/DDBJ databases">
        <title>Complete sequence of plasmid 1 of Nitrosospira multiformis ATCC 25196.</title>
        <authorList>
            <person name="Copeland A."/>
            <person name="Lucas S."/>
            <person name="Lapidus A."/>
            <person name="Barry K."/>
            <person name="Detter J.C."/>
            <person name="Glavina T."/>
            <person name="Hammon N."/>
            <person name="Israni S."/>
            <person name="Pitluck S."/>
            <person name="Chain P."/>
            <person name="Malfatti S."/>
            <person name="Shin M."/>
            <person name="Vergez L."/>
            <person name="Schmutz J."/>
            <person name="Larimer F."/>
            <person name="Land M."/>
            <person name="Hauser L."/>
            <person name="Kyrpides N."/>
            <person name="Lykidis A."/>
            <person name="Richardson P."/>
        </authorList>
    </citation>
    <scope>NUCLEOTIDE SEQUENCE [LARGE SCALE GENOMIC DNA]</scope>
    <source>
        <strain evidence="3">ATCC 25196 / NCIMB 11849 / C 71</strain>
        <plasmid evidence="3">pNITMU1</plasmid>
    </source>
</reference>
<dbReference type="RefSeq" id="WP_011382067.1">
    <property type="nucleotide sequence ID" value="NC_007615.1"/>
</dbReference>
<dbReference type="AlphaFoldDB" id="Q2Y589"/>
<accession>Q2Y589</accession>
<protein>
    <recommendedName>
        <fullName evidence="5">Stability/partitioning determinant</fullName>
    </recommendedName>
</protein>
<reference evidence="1 3" key="3">
    <citation type="journal article" date="2008" name="Appl. Environ. Microbiol.">
        <title>Complete genome sequence of Nitrosospira multiformis, an ammonia-oxidizing bacterium from the soil environment.</title>
        <authorList>
            <person name="Norton J.M."/>
            <person name="Klotz M.G."/>
            <person name="Stein L.Y."/>
            <person name="Arp D.J."/>
            <person name="Bottomley P.J."/>
            <person name="Chain P.S."/>
            <person name="Hauser L.J."/>
            <person name="Land M.L."/>
            <person name="Larimer F.W."/>
            <person name="Shin M.W."/>
            <person name="Starkenburg S.R."/>
        </authorList>
    </citation>
    <scope>NUCLEOTIDE SEQUENCE [LARGE SCALE GENOMIC DNA]</scope>
    <source>
        <strain evidence="1">ATCC 25196</strain>
        <strain evidence="3">ATCC 25196 / NCIMB 11849 / C 71</strain>
        <plasmid evidence="1">1</plasmid>
        <plasmid evidence="3">pNITMU1</plasmid>
    </source>
</reference>
<geneLocation type="plasmid" evidence="3">
    <name>pNITMU1</name>
</geneLocation>
<reference evidence="2 4" key="4">
    <citation type="submission" date="2016-10" db="EMBL/GenBank/DDBJ databases">
        <authorList>
            <person name="de Groot N.N."/>
        </authorList>
    </citation>
    <scope>NUCLEOTIDE SEQUENCE [LARGE SCALE GENOMIC DNA]</scope>
    <source>
        <strain evidence="2 4">Nl13</strain>
    </source>
</reference>
<dbReference type="Proteomes" id="UP000002718">
    <property type="component" value="Plasmid 1"/>
</dbReference>
<dbReference type="EMBL" id="FNVK01000037">
    <property type="protein sequence ID" value="SEG15224.1"/>
    <property type="molecule type" value="Genomic_DNA"/>
</dbReference>
<keyword evidence="3" id="KW-1185">Reference proteome</keyword>
<organism evidence="1 3">
    <name type="scientific">Nitrosospira multiformis (strain ATCC 25196 / NCIMB 11849 / C 71)</name>
    <dbReference type="NCBI Taxonomy" id="323848"/>
    <lineage>
        <taxon>Bacteria</taxon>
        <taxon>Pseudomonadati</taxon>
        <taxon>Pseudomonadota</taxon>
        <taxon>Betaproteobacteria</taxon>
        <taxon>Nitrosomonadales</taxon>
        <taxon>Nitrosomonadaceae</taxon>
        <taxon>Nitrosospira</taxon>
    </lineage>
</organism>
<evidence type="ECO:0000313" key="4">
    <source>
        <dbReference type="Proteomes" id="UP000236751"/>
    </source>
</evidence>
<evidence type="ECO:0000313" key="1">
    <source>
        <dbReference type="EMBL" id="ABB76082.1"/>
    </source>
</evidence>